<dbReference type="Pfam" id="PF20236">
    <property type="entry name" value="DUF6593"/>
    <property type="match status" value="1"/>
</dbReference>
<dbReference type="AlphaFoldDB" id="A0A5C3KKN8"/>
<gene>
    <name evidence="2" type="ORF">FA15DRAFT_707698</name>
</gene>
<reference evidence="2 3" key="1">
    <citation type="journal article" date="2019" name="Nat. Ecol. Evol.">
        <title>Megaphylogeny resolves global patterns of mushroom evolution.</title>
        <authorList>
            <person name="Varga T."/>
            <person name="Krizsan K."/>
            <person name="Foldi C."/>
            <person name="Dima B."/>
            <person name="Sanchez-Garcia M."/>
            <person name="Sanchez-Ramirez S."/>
            <person name="Szollosi G.J."/>
            <person name="Szarkandi J.G."/>
            <person name="Papp V."/>
            <person name="Albert L."/>
            <person name="Andreopoulos W."/>
            <person name="Angelini C."/>
            <person name="Antonin V."/>
            <person name="Barry K.W."/>
            <person name="Bougher N.L."/>
            <person name="Buchanan P."/>
            <person name="Buyck B."/>
            <person name="Bense V."/>
            <person name="Catcheside P."/>
            <person name="Chovatia M."/>
            <person name="Cooper J."/>
            <person name="Damon W."/>
            <person name="Desjardin D."/>
            <person name="Finy P."/>
            <person name="Geml J."/>
            <person name="Haridas S."/>
            <person name="Hughes K."/>
            <person name="Justo A."/>
            <person name="Karasinski D."/>
            <person name="Kautmanova I."/>
            <person name="Kiss B."/>
            <person name="Kocsube S."/>
            <person name="Kotiranta H."/>
            <person name="LaButti K.M."/>
            <person name="Lechner B.E."/>
            <person name="Liimatainen K."/>
            <person name="Lipzen A."/>
            <person name="Lukacs Z."/>
            <person name="Mihaltcheva S."/>
            <person name="Morgado L.N."/>
            <person name="Niskanen T."/>
            <person name="Noordeloos M.E."/>
            <person name="Ohm R.A."/>
            <person name="Ortiz-Santana B."/>
            <person name="Ovrebo C."/>
            <person name="Racz N."/>
            <person name="Riley R."/>
            <person name="Savchenko A."/>
            <person name="Shiryaev A."/>
            <person name="Soop K."/>
            <person name="Spirin V."/>
            <person name="Szebenyi C."/>
            <person name="Tomsovsky M."/>
            <person name="Tulloss R.E."/>
            <person name="Uehling J."/>
            <person name="Grigoriev I.V."/>
            <person name="Vagvolgyi C."/>
            <person name="Papp T."/>
            <person name="Martin F.M."/>
            <person name="Miettinen O."/>
            <person name="Hibbett D.S."/>
            <person name="Nagy L.G."/>
        </authorList>
    </citation>
    <scope>NUCLEOTIDE SEQUENCE [LARGE SCALE GENOMIC DNA]</scope>
    <source>
        <strain evidence="2 3">CBS 121175</strain>
    </source>
</reference>
<protein>
    <recommendedName>
        <fullName evidence="1">DUF6593 domain-containing protein</fullName>
    </recommendedName>
</protein>
<dbReference type="Proteomes" id="UP000307440">
    <property type="component" value="Unassembled WGS sequence"/>
</dbReference>
<evidence type="ECO:0000313" key="2">
    <source>
        <dbReference type="EMBL" id="TFK20909.1"/>
    </source>
</evidence>
<dbReference type="EMBL" id="ML210284">
    <property type="protein sequence ID" value="TFK20909.1"/>
    <property type="molecule type" value="Genomic_DNA"/>
</dbReference>
<dbReference type="InterPro" id="IPR046528">
    <property type="entry name" value="DUF6593"/>
</dbReference>
<name>A0A5C3KKN8_COPMA</name>
<organism evidence="2 3">
    <name type="scientific">Coprinopsis marcescibilis</name>
    <name type="common">Agaric fungus</name>
    <name type="synonym">Psathyrella marcescibilis</name>
    <dbReference type="NCBI Taxonomy" id="230819"/>
    <lineage>
        <taxon>Eukaryota</taxon>
        <taxon>Fungi</taxon>
        <taxon>Dikarya</taxon>
        <taxon>Basidiomycota</taxon>
        <taxon>Agaricomycotina</taxon>
        <taxon>Agaricomycetes</taxon>
        <taxon>Agaricomycetidae</taxon>
        <taxon>Agaricales</taxon>
        <taxon>Agaricineae</taxon>
        <taxon>Psathyrellaceae</taxon>
        <taxon>Coprinopsis</taxon>
    </lineage>
</organism>
<proteinExistence type="predicted"/>
<sequence length="184" mass="21730">MRLILDGPSPLYSTYFTEDGAPIYEIELHAGAGFLDRKTRIHKMHVESGNFLPFAEFELHSFNQDRLRMGTIFDVSADEMFRCEPGIYFSGDDRIFLGPDNREYRWIATSRKVDLVVNDDTGTLVAKFHHKHHEIFSFIQEPCPASFEIFPPGEHMIDLIMLTFIYAEIKRQHYRERRQKRRDR</sequence>
<evidence type="ECO:0000313" key="3">
    <source>
        <dbReference type="Proteomes" id="UP000307440"/>
    </source>
</evidence>
<accession>A0A5C3KKN8</accession>
<evidence type="ECO:0000259" key="1">
    <source>
        <dbReference type="Pfam" id="PF20236"/>
    </source>
</evidence>
<keyword evidence="3" id="KW-1185">Reference proteome</keyword>
<dbReference type="OrthoDB" id="3021178at2759"/>
<feature type="domain" description="DUF6593" evidence="1">
    <location>
        <begin position="10"/>
        <end position="172"/>
    </location>
</feature>